<organism evidence="2 3">
    <name type="scientific">Cucumis melo</name>
    <name type="common">Muskmelon</name>
    <dbReference type="NCBI Taxonomy" id="3656"/>
    <lineage>
        <taxon>Eukaryota</taxon>
        <taxon>Viridiplantae</taxon>
        <taxon>Streptophyta</taxon>
        <taxon>Embryophyta</taxon>
        <taxon>Tracheophyta</taxon>
        <taxon>Spermatophyta</taxon>
        <taxon>Magnoliopsida</taxon>
        <taxon>eudicotyledons</taxon>
        <taxon>Gunneridae</taxon>
        <taxon>Pentapetalae</taxon>
        <taxon>rosids</taxon>
        <taxon>fabids</taxon>
        <taxon>Cucurbitales</taxon>
        <taxon>Cucurbitaceae</taxon>
        <taxon>Benincaseae</taxon>
        <taxon>Cucumis</taxon>
    </lineage>
</organism>
<protein>
    <submittedName>
        <fullName evidence="3">Uncharacterized protein LOC103484528</fullName>
    </submittedName>
</protein>
<keyword evidence="2" id="KW-1185">Reference proteome</keyword>
<feature type="region of interest" description="Disordered" evidence="1">
    <location>
        <begin position="115"/>
        <end position="154"/>
    </location>
</feature>
<evidence type="ECO:0000313" key="2">
    <source>
        <dbReference type="Proteomes" id="UP001652600"/>
    </source>
</evidence>
<gene>
    <name evidence="3" type="primary">LOC103484528</name>
</gene>
<dbReference type="Proteomes" id="UP001652600">
    <property type="component" value="Chromosome 8"/>
</dbReference>
<dbReference type="RefSeq" id="XP_050944329.1">
    <property type="nucleotide sequence ID" value="XM_051088372.1"/>
</dbReference>
<evidence type="ECO:0000313" key="3">
    <source>
        <dbReference type="RefSeq" id="XP_050944329.1"/>
    </source>
</evidence>
<dbReference type="PANTHER" id="PTHR36053:SF1">
    <property type="entry name" value="OS04G0680300 PROTEIN"/>
    <property type="match status" value="1"/>
</dbReference>
<dbReference type="PANTHER" id="PTHR36053">
    <property type="entry name" value="OSJNBB0017I01.18 PROTEIN"/>
    <property type="match status" value="1"/>
</dbReference>
<dbReference type="GeneID" id="103484528"/>
<name>A0ABM3L2R6_CUCME</name>
<reference evidence="3" key="1">
    <citation type="submission" date="2025-08" db="UniProtKB">
        <authorList>
            <consortium name="RefSeq"/>
        </authorList>
    </citation>
    <scope>IDENTIFICATION</scope>
    <source>
        <tissue evidence="3">Stem</tissue>
    </source>
</reference>
<evidence type="ECO:0000256" key="1">
    <source>
        <dbReference type="SAM" id="MobiDB-lite"/>
    </source>
</evidence>
<accession>A0ABM3L2R6</accession>
<proteinExistence type="predicted"/>
<sequence>MTFHRKRKRNTRPSPRFPFKKLSRCVARNSRRECWSNAKYHGRVFCKKGCDADGEAWDECLEECTEICYKDPVFKNHQWSAYIDRSPGSASYSEECFHACVSGCGFKFEVEPEKADKIQPNRPAKPAPVVSKPSPRPPITESIAKNEDLPSTSA</sequence>